<evidence type="ECO:0000313" key="7">
    <source>
        <dbReference type="Proteomes" id="UP000198988"/>
    </source>
</evidence>
<evidence type="ECO:0000256" key="2">
    <source>
        <dbReference type="ARBA" id="ARBA00022596"/>
    </source>
</evidence>
<dbReference type="HAMAP" id="MF_00213">
    <property type="entry name" value="HypA_HybF"/>
    <property type="match status" value="1"/>
</dbReference>
<reference evidence="7" key="1">
    <citation type="submission" date="2016-06" db="EMBL/GenBank/DDBJ databases">
        <authorList>
            <person name="Petersen J."/>
            <person name="Sayavedra L."/>
        </authorList>
    </citation>
    <scope>NUCLEOTIDE SEQUENCE [LARGE SCALE GENOMIC DNA]</scope>
    <source>
        <strain evidence="7">BazSymA</strain>
    </source>
</reference>
<dbReference type="GO" id="GO:0016151">
    <property type="term" value="F:nickel cation binding"/>
    <property type="evidence" value="ECO:0007669"/>
    <property type="project" value="UniProtKB-UniRule"/>
</dbReference>
<accession>A0A1H6MLY7</accession>
<dbReference type="RefSeq" id="WP_090718065.1">
    <property type="nucleotide sequence ID" value="NZ_CDSC02000460.1"/>
</dbReference>
<name>A0A1H6MLY7_9GAMM</name>
<evidence type="ECO:0000313" key="6">
    <source>
        <dbReference type="EMBL" id="SEI02797.1"/>
    </source>
</evidence>
<proteinExistence type="inferred from homology"/>
<feature type="binding site" evidence="5">
    <location>
        <position position="76"/>
    </location>
    <ligand>
        <name>Zn(2+)</name>
        <dbReference type="ChEBI" id="CHEBI:29105"/>
    </ligand>
</feature>
<organism evidence="6 7">
    <name type="scientific">Bathymodiolus azoricus thioautotrophic gill symbiont</name>
    <dbReference type="NCBI Taxonomy" id="235205"/>
    <lineage>
        <taxon>Bacteria</taxon>
        <taxon>Pseudomonadati</taxon>
        <taxon>Pseudomonadota</taxon>
        <taxon>Gammaproteobacteria</taxon>
        <taxon>sulfur-oxidizing symbionts</taxon>
    </lineage>
</organism>
<dbReference type="InterPro" id="IPR020538">
    <property type="entry name" value="Hydgase_Ni_incorp_HypA/HybF_CS"/>
</dbReference>
<feature type="binding site" evidence="5">
    <location>
        <position position="92"/>
    </location>
    <ligand>
        <name>Zn(2+)</name>
        <dbReference type="ChEBI" id="CHEBI:29105"/>
    </ligand>
</feature>
<feature type="binding site" evidence="5">
    <location>
        <position position="89"/>
    </location>
    <ligand>
        <name>Zn(2+)</name>
        <dbReference type="ChEBI" id="CHEBI:29105"/>
    </ligand>
</feature>
<gene>
    <name evidence="5" type="primary">hypA</name>
    <name evidence="6" type="ORF">BAZSYMA_ACONTIG00015_0</name>
</gene>
<dbReference type="OrthoDB" id="288014at2"/>
<comment type="function">
    <text evidence="5">Involved in the maturation of [NiFe] hydrogenases. Required for nickel insertion into the metal center of the hydrogenase.</text>
</comment>
<dbReference type="NCBIfam" id="TIGR00100">
    <property type="entry name" value="hypA"/>
    <property type="match status" value="1"/>
</dbReference>
<dbReference type="GO" id="GO:0016530">
    <property type="term" value="F:metallochaperone activity"/>
    <property type="evidence" value="ECO:0007669"/>
    <property type="project" value="UniProtKB-ARBA"/>
</dbReference>
<comment type="similarity">
    <text evidence="1 5">Belongs to the HypA/HybF family.</text>
</comment>
<evidence type="ECO:0000256" key="3">
    <source>
        <dbReference type="ARBA" id="ARBA00022723"/>
    </source>
</evidence>
<evidence type="ECO:0000256" key="5">
    <source>
        <dbReference type="HAMAP-Rule" id="MF_00213"/>
    </source>
</evidence>
<dbReference type="Proteomes" id="UP000198988">
    <property type="component" value="Unassembled WGS sequence"/>
</dbReference>
<dbReference type="PIRSF" id="PIRSF004761">
    <property type="entry name" value="Hydrgn_mat_HypA"/>
    <property type="match status" value="1"/>
</dbReference>
<evidence type="ECO:0000256" key="4">
    <source>
        <dbReference type="ARBA" id="ARBA00022833"/>
    </source>
</evidence>
<dbReference type="PROSITE" id="PS01249">
    <property type="entry name" value="HYPA"/>
    <property type="match status" value="1"/>
</dbReference>
<feature type="binding site" evidence="5">
    <location>
        <position position="73"/>
    </location>
    <ligand>
        <name>Zn(2+)</name>
        <dbReference type="ChEBI" id="CHEBI:29105"/>
    </ligand>
</feature>
<protein>
    <recommendedName>
        <fullName evidence="5">Hydrogenase maturation factor HypA</fullName>
    </recommendedName>
</protein>
<keyword evidence="3 5" id="KW-0479">Metal-binding</keyword>
<dbReference type="PANTHER" id="PTHR34535:SF3">
    <property type="entry name" value="HYDROGENASE MATURATION FACTOR HYPA"/>
    <property type="match status" value="1"/>
</dbReference>
<dbReference type="EMBL" id="CDSC02000460">
    <property type="protein sequence ID" value="SEI02797.1"/>
    <property type="molecule type" value="Genomic_DNA"/>
</dbReference>
<dbReference type="Gene3D" id="3.30.2320.80">
    <property type="match status" value="1"/>
</dbReference>
<keyword evidence="4 5" id="KW-0862">Zinc</keyword>
<dbReference type="InterPro" id="IPR000688">
    <property type="entry name" value="HypA/HybF"/>
</dbReference>
<dbReference type="GO" id="GO:0008270">
    <property type="term" value="F:zinc ion binding"/>
    <property type="evidence" value="ECO:0007669"/>
    <property type="project" value="UniProtKB-UniRule"/>
</dbReference>
<dbReference type="FunFam" id="3.30.2320.80:FF:000001">
    <property type="entry name" value="Hydrogenase maturation factor HypA"/>
    <property type="match status" value="1"/>
</dbReference>
<sequence length="114" mass="12517">MHEMSICMSIVESLEASAKANNYKAINKVWLEIGPFSGVEVNALEFSFDVAIRGTIANGAQLEIIQTQANAWCFSCDKTVVVKQRYDACPLCNSSQLTVTGGEELKIKQISIKE</sequence>
<keyword evidence="2 5" id="KW-0533">Nickel</keyword>
<feature type="binding site" evidence="5">
    <location>
        <position position="2"/>
    </location>
    <ligand>
        <name>Ni(2+)</name>
        <dbReference type="ChEBI" id="CHEBI:49786"/>
    </ligand>
</feature>
<evidence type="ECO:0000256" key="1">
    <source>
        <dbReference type="ARBA" id="ARBA00010748"/>
    </source>
</evidence>
<dbReference type="Pfam" id="PF01155">
    <property type="entry name" value="HypA"/>
    <property type="match status" value="1"/>
</dbReference>
<dbReference type="GO" id="GO:0051604">
    <property type="term" value="P:protein maturation"/>
    <property type="evidence" value="ECO:0007669"/>
    <property type="project" value="InterPro"/>
</dbReference>
<dbReference type="PANTHER" id="PTHR34535">
    <property type="entry name" value="HYDROGENASE MATURATION FACTOR HYPA"/>
    <property type="match status" value="1"/>
</dbReference>
<dbReference type="AlphaFoldDB" id="A0A1H6MLY7"/>